<dbReference type="PANTHER" id="PTHR43798">
    <property type="entry name" value="MONOACYLGLYCEROL LIPASE"/>
    <property type="match status" value="1"/>
</dbReference>
<dbReference type="PRINTS" id="PR00111">
    <property type="entry name" value="ABHYDROLASE"/>
</dbReference>
<dbReference type="GO" id="GO:0016020">
    <property type="term" value="C:membrane"/>
    <property type="evidence" value="ECO:0007669"/>
    <property type="project" value="TreeGrafter"/>
</dbReference>
<dbReference type="AlphaFoldDB" id="I3DV20"/>
<dbReference type="Proteomes" id="UP000010523">
    <property type="component" value="Unassembled WGS sequence"/>
</dbReference>
<proteinExistence type="predicted"/>
<dbReference type="EMBL" id="AFEU01000003">
    <property type="protein sequence ID" value="EIJ78091.1"/>
    <property type="molecule type" value="Genomic_DNA"/>
</dbReference>
<evidence type="ECO:0000259" key="1">
    <source>
        <dbReference type="Pfam" id="PF00561"/>
    </source>
</evidence>
<dbReference type="InterPro" id="IPR050266">
    <property type="entry name" value="AB_hydrolase_sf"/>
</dbReference>
<name>I3DV20_BACMT</name>
<dbReference type="GO" id="GO:0016787">
    <property type="term" value="F:hydrolase activity"/>
    <property type="evidence" value="ECO:0007669"/>
    <property type="project" value="UniProtKB-KW"/>
</dbReference>
<dbReference type="PATRIC" id="fig|997296.3.peg.2322"/>
<comment type="caution">
    <text evidence="2">The sequence shown here is derived from an EMBL/GenBank/DDBJ whole genome shotgun (WGS) entry which is preliminary data.</text>
</comment>
<keyword evidence="3" id="KW-1185">Reference proteome</keyword>
<dbReference type="STRING" id="997296.PB1_11044"/>
<keyword evidence="2" id="KW-0378">Hydrolase</keyword>
<dbReference type="InterPro" id="IPR000073">
    <property type="entry name" value="AB_hydrolase_1"/>
</dbReference>
<dbReference type="eggNOG" id="COG0596">
    <property type="taxonomic scope" value="Bacteria"/>
</dbReference>
<evidence type="ECO:0000313" key="3">
    <source>
        <dbReference type="Proteomes" id="UP000010523"/>
    </source>
</evidence>
<protein>
    <submittedName>
        <fullName evidence="2">Alpha/beta hydrolase fold protein</fullName>
    </submittedName>
</protein>
<feature type="domain" description="AB hydrolase-1" evidence="1">
    <location>
        <begin position="2"/>
        <end position="119"/>
    </location>
</feature>
<organism evidence="2 3">
    <name type="scientific">Bacillus methanolicus PB1</name>
    <dbReference type="NCBI Taxonomy" id="997296"/>
    <lineage>
        <taxon>Bacteria</taxon>
        <taxon>Bacillati</taxon>
        <taxon>Bacillota</taxon>
        <taxon>Bacilli</taxon>
        <taxon>Bacillales</taxon>
        <taxon>Bacillaceae</taxon>
        <taxon>Bacillus</taxon>
    </lineage>
</organism>
<evidence type="ECO:0000313" key="2">
    <source>
        <dbReference type="EMBL" id="EIJ78091.1"/>
    </source>
</evidence>
<sequence length="250" mass="28468">MFLHGSGVCWKFWEPQIQAFSSKYKMIMVDLRGHGESSKEFPNGQYDHYIIAEDMKHFLDVIGEKKVHVVGVSQGGQIGTLLAINHPEYVNKLVISNSYSEFPAPVAKWILDVSNFVFSLLPLKTIKTLMMNVYKDDSYTKEIILNTWSIDKKMMLAMKKAPFPTHTHLLHKITAPTLVMGGEGKVVTGIDEGKGSRIIFEHIPNAVLALFKNAFDPLSTMRKDIFNEMIIDFLQGNMLKDYENVIYSYK</sequence>
<dbReference type="InterPro" id="IPR029058">
    <property type="entry name" value="AB_hydrolase_fold"/>
</dbReference>
<dbReference type="Pfam" id="PF00561">
    <property type="entry name" value="Abhydrolase_1"/>
    <property type="match status" value="1"/>
</dbReference>
<dbReference type="PANTHER" id="PTHR43798:SF33">
    <property type="entry name" value="HYDROLASE, PUTATIVE (AFU_ORTHOLOGUE AFUA_2G14860)-RELATED"/>
    <property type="match status" value="1"/>
</dbReference>
<accession>I3DV20</accession>
<reference evidence="2 3" key="1">
    <citation type="journal article" date="2012" name="Appl. Environ. Microbiol.">
        <title>Genome Sequence of Thermotolerant Bacillus methanolicus: Features and Regulation Related to Methylotrophy and Production of L-Lysine and L-Glutamate from Methanol.</title>
        <authorList>
            <person name="Heggeset T.M."/>
            <person name="Krog A."/>
            <person name="Balzer S."/>
            <person name="Wentzel A."/>
            <person name="Ellingsen T.E."/>
            <person name="Brautaset T."/>
        </authorList>
    </citation>
    <scope>NUCLEOTIDE SEQUENCE [LARGE SCALE GENOMIC DNA]</scope>
    <source>
        <strain evidence="2 3">PB1</strain>
    </source>
</reference>
<dbReference type="RefSeq" id="WP_004436304.1">
    <property type="nucleotide sequence ID" value="NZ_AFEU01000003.1"/>
</dbReference>
<dbReference type="SUPFAM" id="SSF53474">
    <property type="entry name" value="alpha/beta-Hydrolases"/>
    <property type="match status" value="1"/>
</dbReference>
<gene>
    <name evidence="2" type="ORF">PB1_11044</name>
</gene>
<dbReference type="Gene3D" id="3.40.50.1820">
    <property type="entry name" value="alpha/beta hydrolase"/>
    <property type="match status" value="1"/>
</dbReference>